<dbReference type="InterPro" id="IPR014001">
    <property type="entry name" value="Helicase_ATP-bd"/>
</dbReference>
<evidence type="ECO:0000259" key="14">
    <source>
        <dbReference type="PROSITE" id="PS51192"/>
    </source>
</evidence>
<dbReference type="InterPro" id="IPR005118">
    <property type="entry name" value="TRCF_C"/>
</dbReference>
<dbReference type="SUPFAM" id="SSF52540">
    <property type="entry name" value="P-loop containing nucleoside triphosphate hydrolases"/>
    <property type="match status" value="4"/>
</dbReference>
<evidence type="ECO:0000256" key="6">
    <source>
        <dbReference type="ARBA" id="ARBA00022806"/>
    </source>
</evidence>
<dbReference type="CDD" id="cd17991">
    <property type="entry name" value="DEXHc_TRCF"/>
    <property type="match status" value="1"/>
</dbReference>
<dbReference type="PROSITE" id="PS51192">
    <property type="entry name" value="HELICASE_ATP_BIND_1"/>
    <property type="match status" value="1"/>
</dbReference>
<dbReference type="Gene3D" id="2.40.10.170">
    <property type="match status" value="1"/>
</dbReference>
<name>A0A916RUD4_9BACI</name>
<dbReference type="EC" id="3.6.4.-" evidence="13"/>
<keyword evidence="17" id="KW-1185">Reference proteome</keyword>
<dbReference type="GO" id="GO:0016787">
    <property type="term" value="F:hydrolase activity"/>
    <property type="evidence" value="ECO:0007669"/>
    <property type="project" value="UniProtKB-KW"/>
</dbReference>
<evidence type="ECO:0000256" key="12">
    <source>
        <dbReference type="ARBA" id="ARBA00070128"/>
    </source>
</evidence>
<feature type="domain" description="Helicase ATP-binding" evidence="14">
    <location>
        <begin position="637"/>
        <end position="798"/>
    </location>
</feature>
<reference evidence="16" key="2">
    <citation type="submission" date="2020-09" db="EMBL/GenBank/DDBJ databases">
        <authorList>
            <person name="Sun Q."/>
            <person name="Zhou Y."/>
        </authorList>
    </citation>
    <scope>NUCLEOTIDE SEQUENCE</scope>
    <source>
        <strain evidence="16">CGMCC 1.12408</strain>
    </source>
</reference>
<dbReference type="InterPro" id="IPR001650">
    <property type="entry name" value="Helicase_C-like"/>
</dbReference>
<keyword evidence="6" id="KW-0347">Helicase</keyword>
<proteinExistence type="inferred from homology"/>
<dbReference type="Gene3D" id="3.30.2060.10">
    <property type="entry name" value="Penicillin-binding protein 1b domain"/>
    <property type="match status" value="1"/>
</dbReference>
<keyword evidence="5 13" id="KW-0378">Hydrolase</keyword>
<dbReference type="EMBL" id="BMEY01000005">
    <property type="protein sequence ID" value="GGA70926.1"/>
    <property type="molecule type" value="Genomic_DNA"/>
</dbReference>
<keyword evidence="9 13" id="KW-0234">DNA repair</keyword>
<evidence type="ECO:0000313" key="17">
    <source>
        <dbReference type="Proteomes" id="UP000613512"/>
    </source>
</evidence>
<reference evidence="16" key="1">
    <citation type="journal article" date="2014" name="Int. J. Syst. Evol. Microbiol.">
        <title>Complete genome sequence of Corynebacterium casei LMG S-19264T (=DSM 44701T), isolated from a smear-ripened cheese.</title>
        <authorList>
            <consortium name="US DOE Joint Genome Institute (JGI-PGF)"/>
            <person name="Walter F."/>
            <person name="Albersmeier A."/>
            <person name="Kalinowski J."/>
            <person name="Ruckert C."/>
        </authorList>
    </citation>
    <scope>NUCLEOTIDE SEQUENCE</scope>
    <source>
        <strain evidence="16">CGMCC 1.12408</strain>
    </source>
</reference>
<comment type="caution">
    <text evidence="16">The sequence shown here is derived from an EMBL/GenBank/DDBJ whole genome shotgun (WGS) entry which is preliminary data.</text>
</comment>
<keyword evidence="8 13" id="KW-0238">DNA-binding</keyword>
<accession>A0A916RUD4</accession>
<protein>
    <recommendedName>
        <fullName evidence="12 13">Transcription-repair-coupling factor</fullName>
        <shortName evidence="13">TRCF</shortName>
        <ecNumber evidence="13">3.6.4.-</ecNumber>
    </recommendedName>
</protein>
<dbReference type="Gene3D" id="3.40.50.11180">
    <property type="match status" value="1"/>
</dbReference>
<comment type="subcellular location">
    <subcellularLocation>
        <location evidence="1 13">Cytoplasm</location>
    </subcellularLocation>
</comment>
<dbReference type="GO" id="GO:0003684">
    <property type="term" value="F:damaged DNA binding"/>
    <property type="evidence" value="ECO:0007669"/>
    <property type="project" value="InterPro"/>
</dbReference>
<evidence type="ECO:0000256" key="11">
    <source>
        <dbReference type="ARBA" id="ARBA00061399"/>
    </source>
</evidence>
<dbReference type="SUPFAM" id="SSF141259">
    <property type="entry name" value="CarD-like"/>
    <property type="match status" value="1"/>
</dbReference>
<dbReference type="GO" id="GO:0000716">
    <property type="term" value="P:transcription-coupled nucleotide-excision repair, DNA damage recognition"/>
    <property type="evidence" value="ECO:0007669"/>
    <property type="project" value="UniProtKB-UniRule"/>
</dbReference>
<keyword evidence="3 13" id="KW-0547">Nucleotide-binding</keyword>
<dbReference type="SMART" id="SM01058">
    <property type="entry name" value="CarD_TRCF"/>
    <property type="match status" value="1"/>
</dbReference>
<dbReference type="Pfam" id="PF03461">
    <property type="entry name" value="TRCF"/>
    <property type="match status" value="1"/>
</dbReference>
<evidence type="ECO:0000256" key="3">
    <source>
        <dbReference type="ARBA" id="ARBA00022741"/>
    </source>
</evidence>
<dbReference type="GO" id="GO:0003678">
    <property type="term" value="F:DNA helicase activity"/>
    <property type="evidence" value="ECO:0007669"/>
    <property type="project" value="TreeGrafter"/>
</dbReference>
<evidence type="ECO:0000256" key="5">
    <source>
        <dbReference type="ARBA" id="ARBA00022801"/>
    </source>
</evidence>
<dbReference type="CDD" id="cd18810">
    <property type="entry name" value="SF2_C_TRCF"/>
    <property type="match status" value="1"/>
</dbReference>
<dbReference type="InterPro" id="IPR037235">
    <property type="entry name" value="TRCF-like_C_D7"/>
</dbReference>
<organism evidence="16 17">
    <name type="scientific">Ornithinibacillus halotolerans</name>
    <dbReference type="NCBI Taxonomy" id="1274357"/>
    <lineage>
        <taxon>Bacteria</taxon>
        <taxon>Bacillati</taxon>
        <taxon>Bacillota</taxon>
        <taxon>Bacilli</taxon>
        <taxon>Bacillales</taxon>
        <taxon>Bacillaceae</taxon>
        <taxon>Ornithinibacillus</taxon>
    </lineage>
</organism>
<dbReference type="Pfam" id="PF00271">
    <property type="entry name" value="Helicase_C"/>
    <property type="match status" value="1"/>
</dbReference>
<evidence type="ECO:0000256" key="13">
    <source>
        <dbReference type="HAMAP-Rule" id="MF_00969"/>
    </source>
</evidence>
<dbReference type="PANTHER" id="PTHR47964:SF1">
    <property type="entry name" value="ATP-DEPENDENT DNA HELICASE HOMOLOG RECG, CHLOROPLASTIC"/>
    <property type="match status" value="1"/>
</dbReference>
<dbReference type="SUPFAM" id="SSF143517">
    <property type="entry name" value="TRCF domain-like"/>
    <property type="match status" value="1"/>
</dbReference>
<dbReference type="SMART" id="SM00490">
    <property type="entry name" value="HELICc"/>
    <property type="match status" value="1"/>
</dbReference>
<dbReference type="HAMAP" id="MF_00969">
    <property type="entry name" value="TRCF"/>
    <property type="match status" value="1"/>
</dbReference>
<dbReference type="SMART" id="SM00982">
    <property type="entry name" value="TRCF"/>
    <property type="match status" value="1"/>
</dbReference>
<evidence type="ECO:0000256" key="7">
    <source>
        <dbReference type="ARBA" id="ARBA00022840"/>
    </source>
</evidence>
<dbReference type="RefSeq" id="WP_188383914.1">
    <property type="nucleotide sequence ID" value="NZ_BMEY01000005.1"/>
</dbReference>
<dbReference type="Gene3D" id="3.90.1150.50">
    <property type="entry name" value="Transcription-repair-coupling factor, D7 domain"/>
    <property type="match status" value="1"/>
</dbReference>
<evidence type="ECO:0000256" key="4">
    <source>
        <dbReference type="ARBA" id="ARBA00022763"/>
    </source>
</evidence>
<comment type="similarity">
    <text evidence="11 13">In the C-terminal section; belongs to the helicase family. RecG subfamily.</text>
</comment>
<comment type="function">
    <text evidence="13">Couples transcription and DNA repair by recognizing RNA polymerase (RNAP) stalled at DNA lesions. Mediates ATP-dependent release of RNAP and its truncated transcript from the DNA, and recruitment of nucleotide excision repair machinery to the damaged site.</text>
</comment>
<dbReference type="GO" id="GO:0005737">
    <property type="term" value="C:cytoplasm"/>
    <property type="evidence" value="ECO:0007669"/>
    <property type="project" value="UniProtKB-SubCell"/>
</dbReference>
<sequence length="1172" mass="134646">MKDISHFLKSKEDIRTIIDGIGDGLKEQLVAGLSGSARSMLVAAIEESLNRPILLITYQLVQAQQLYDDLTVFLDEEHVHLYPVNELIASEIAISSPELRSQRIEALTKWSSQKNGVLIAPVAALKRILPPQHYWEKYQLFFQEGTDIEIDSYLNSLIDMGFEHASMVTAPGEFSRRGGIIDIYPVTEPHPIRIELFDTEVDSIRYFDADTQRSLDRLHKVSVGPATELLLTNEDILRGAGKLEDALAASLKSSKSKESKEMLIEAIDGDIERLKSLEHYPEMYKYIGFFYENPASLLDYLPSNGILILDEMSRIQETATNLDHEEAEWYSSLLEANRMVKDSRFSFDWHTIWGNMNRTRIYMSVFLRHIPNTTPQNIVNLSSRAMQEFHGQMHLFKNELKRWSKGDYSVIIAVPNKNRAEKVHSILADYEIESVVTDQLQLPVEQPTIAVASLNSGIELPMHKLAVVTESELFKKQTKRPRKKQNISNAERIQNYQELKVGDYVVHTNHGIGRYLGIETLEVNDKHKDYMLIKYSGDDKLFIPIEQIDLVKKYVGSEGKEPKLYKLGGSEWTKVKRKVQSSVEDIADDLIKLYAERQSQKGYAFSSDGELQREFDASFPYQETEDQLRCIEEIKRDMENIRPMDRLLCGDVGYGKTEVAIRAAFKAVADGKQVAFLVPTTILAQQHYETIRERFQDYPINIGLLSRFRTPKQQKETIDGLNRGVVDIVVGTHRLLSKDITYHDLGLLIVDEEQRFGVKHKEKIKQLKTNIDVLTLTATPIPRTLHMSMLGVRDLSVIETPPENRFPIQTYVLEYNPVLIREAIEREMARGGQVFFLYNRVESIDKMARDIGMLVPDARVTVAHGQMNESELENVMLSFLEGEFDVLVSTTIIETGVDIPNVNTLIVYDADRMGLSQLYQLRGRVGRSNRVAYAYFTYKKDKVLTEVAEKRLQAIKEFTELGSGFKIAMRDLSIRGAGNLLGAQQHGFIDSVGFDMYNQMLTEAIEAKKQGKEIEEVKPFNPEITLTIDAYIPDTYIKDERQKIDMYKQFQTIRSKEDIIDLQDELLDRFGDFPTEVENLFIVSELRWLAKKERVESIHEKNNKIELLVSEERSQLIDGSKIFELANEYGREIMLGTEQNKLKVMYRYSKENKFKRYDTIKDFIGKMDKINR</sequence>
<dbReference type="Pfam" id="PF02559">
    <property type="entry name" value="CarD_TRCF_RID"/>
    <property type="match status" value="1"/>
</dbReference>
<dbReference type="InterPro" id="IPR041471">
    <property type="entry name" value="UvrB_inter"/>
</dbReference>
<dbReference type="AlphaFoldDB" id="A0A916RUD4"/>
<dbReference type="Pfam" id="PF17757">
    <property type="entry name" value="UvrB_inter"/>
    <property type="match status" value="1"/>
</dbReference>
<evidence type="ECO:0000256" key="9">
    <source>
        <dbReference type="ARBA" id="ARBA00023204"/>
    </source>
</evidence>
<dbReference type="InterPro" id="IPR048635">
    <property type="entry name" value="MFD_D3"/>
</dbReference>
<dbReference type="InterPro" id="IPR027417">
    <property type="entry name" value="P-loop_NTPase"/>
</dbReference>
<dbReference type="SMART" id="SM00487">
    <property type="entry name" value="DEXDc"/>
    <property type="match status" value="1"/>
</dbReference>
<dbReference type="PROSITE" id="PS51194">
    <property type="entry name" value="HELICASE_CTER"/>
    <property type="match status" value="1"/>
</dbReference>
<dbReference type="PANTHER" id="PTHR47964">
    <property type="entry name" value="ATP-DEPENDENT DNA HELICASE HOMOLOG RECG, CHLOROPLASTIC"/>
    <property type="match status" value="1"/>
</dbReference>
<evidence type="ECO:0000256" key="10">
    <source>
        <dbReference type="ARBA" id="ARBA00061104"/>
    </source>
</evidence>
<evidence type="ECO:0000256" key="2">
    <source>
        <dbReference type="ARBA" id="ARBA00022490"/>
    </source>
</evidence>
<keyword evidence="2 13" id="KW-0963">Cytoplasm</keyword>
<evidence type="ECO:0000256" key="1">
    <source>
        <dbReference type="ARBA" id="ARBA00004496"/>
    </source>
</evidence>
<comment type="similarity">
    <text evidence="10 13">In the N-terminal section; belongs to the UvrB family.</text>
</comment>
<gene>
    <name evidence="13 16" type="primary">mfd</name>
    <name evidence="16" type="ORF">GCM10008025_13530</name>
</gene>
<dbReference type="Gene3D" id="3.40.50.300">
    <property type="entry name" value="P-loop containing nucleotide triphosphate hydrolases"/>
    <property type="match status" value="2"/>
</dbReference>
<dbReference type="Proteomes" id="UP000613512">
    <property type="component" value="Unassembled WGS sequence"/>
</dbReference>
<evidence type="ECO:0000256" key="8">
    <source>
        <dbReference type="ARBA" id="ARBA00023125"/>
    </source>
</evidence>
<dbReference type="FunFam" id="3.40.50.300:FF:000546">
    <property type="entry name" value="Transcription-repair-coupling factor"/>
    <property type="match status" value="1"/>
</dbReference>
<dbReference type="Pfam" id="PF00270">
    <property type="entry name" value="DEAD"/>
    <property type="match status" value="1"/>
</dbReference>
<dbReference type="InterPro" id="IPR004576">
    <property type="entry name" value="Mfd"/>
</dbReference>
<dbReference type="GO" id="GO:0005524">
    <property type="term" value="F:ATP binding"/>
    <property type="evidence" value="ECO:0007669"/>
    <property type="project" value="UniProtKB-UniRule"/>
</dbReference>
<feature type="domain" description="Helicase C-terminal" evidence="15">
    <location>
        <begin position="819"/>
        <end position="973"/>
    </location>
</feature>
<dbReference type="Pfam" id="PF21132">
    <property type="entry name" value="MFD_D3"/>
    <property type="match status" value="1"/>
</dbReference>
<dbReference type="InterPro" id="IPR036101">
    <property type="entry name" value="CarD-like/TRCF_RID_sf"/>
</dbReference>
<dbReference type="NCBIfam" id="TIGR00580">
    <property type="entry name" value="mfd"/>
    <property type="match status" value="1"/>
</dbReference>
<dbReference type="InterPro" id="IPR011545">
    <property type="entry name" value="DEAD/DEAH_box_helicase_dom"/>
</dbReference>
<keyword evidence="4 13" id="KW-0227">DNA damage</keyword>
<dbReference type="GO" id="GO:0006355">
    <property type="term" value="P:regulation of DNA-templated transcription"/>
    <property type="evidence" value="ECO:0007669"/>
    <property type="project" value="UniProtKB-UniRule"/>
</dbReference>
<dbReference type="InterPro" id="IPR003711">
    <property type="entry name" value="CarD-like/TRCF_RID"/>
</dbReference>
<dbReference type="InterPro" id="IPR047112">
    <property type="entry name" value="RecG/Mfd"/>
</dbReference>
<evidence type="ECO:0000313" key="16">
    <source>
        <dbReference type="EMBL" id="GGA70926.1"/>
    </source>
</evidence>
<keyword evidence="7 13" id="KW-0067">ATP-binding</keyword>
<evidence type="ECO:0000259" key="15">
    <source>
        <dbReference type="PROSITE" id="PS51194"/>
    </source>
</evidence>